<feature type="region of interest" description="Disordered" evidence="4">
    <location>
        <begin position="174"/>
        <end position="194"/>
    </location>
</feature>
<comment type="caution">
    <text evidence="5">The sequence shown here is derived from an EMBL/GenBank/DDBJ whole genome shotgun (WGS) entry which is preliminary data.</text>
</comment>
<comment type="similarity">
    <text evidence="1">Belongs to the universal ribosomal protein uL10 family.</text>
</comment>
<dbReference type="SUPFAM" id="SSF160369">
    <property type="entry name" value="Ribosomal protein L10-like"/>
    <property type="match status" value="1"/>
</dbReference>
<evidence type="ECO:0000256" key="4">
    <source>
        <dbReference type="SAM" id="MobiDB-lite"/>
    </source>
</evidence>
<evidence type="ECO:0000313" key="6">
    <source>
        <dbReference type="Proteomes" id="UP001217089"/>
    </source>
</evidence>
<protein>
    <recommendedName>
        <fullName evidence="2">Large ribosomal subunit protein uL10m</fullName>
    </recommendedName>
    <alternativeName>
        <fullName evidence="3">39S ribosomal protein L10, mitochondrial</fullName>
    </alternativeName>
</protein>
<gene>
    <name evidence="5" type="ORF">KUTeg_002279</name>
</gene>
<dbReference type="InterPro" id="IPR047865">
    <property type="entry name" value="Ribosomal_uL10_bac_type"/>
</dbReference>
<evidence type="ECO:0000256" key="2">
    <source>
        <dbReference type="ARBA" id="ARBA00035707"/>
    </source>
</evidence>
<reference evidence="5 6" key="1">
    <citation type="submission" date="2022-12" db="EMBL/GenBank/DDBJ databases">
        <title>Chromosome-level genome of Tegillarca granosa.</title>
        <authorList>
            <person name="Kim J."/>
        </authorList>
    </citation>
    <scope>NUCLEOTIDE SEQUENCE [LARGE SCALE GENOMIC DNA]</scope>
    <source>
        <strain evidence="5">Teg-2019</strain>
        <tissue evidence="5">Adductor muscle</tissue>
    </source>
</reference>
<evidence type="ECO:0000256" key="1">
    <source>
        <dbReference type="ARBA" id="ARBA00008889"/>
    </source>
</evidence>
<dbReference type="EMBL" id="JARBDR010000141">
    <property type="protein sequence ID" value="KAJ8320692.1"/>
    <property type="molecule type" value="Genomic_DNA"/>
</dbReference>
<proteinExistence type="inferred from homology"/>
<sequence>MAALISGRNCLRLIHMKNTCLRNVMTLYGISPFMMVCQPLPMSPRTMRARKLMFQKNGLMMYSFSNAFMRRALEGTERENMIPWFIGYNVIVCCEDNKIDLFMKLVQKMPEIIPLGGLMNNKLLSRPDLEKIRKLPNIETLRGELVSILSQSAGRETHRLLGSHQQTLSTNLTQLVKQSHEDSSGKTDNDDKDE</sequence>
<evidence type="ECO:0000313" key="5">
    <source>
        <dbReference type="EMBL" id="KAJ8320692.1"/>
    </source>
</evidence>
<dbReference type="Proteomes" id="UP001217089">
    <property type="component" value="Unassembled WGS sequence"/>
</dbReference>
<evidence type="ECO:0000256" key="3">
    <source>
        <dbReference type="ARBA" id="ARBA00035716"/>
    </source>
</evidence>
<keyword evidence="6" id="KW-1185">Reference proteome</keyword>
<organism evidence="5 6">
    <name type="scientific">Tegillarca granosa</name>
    <name type="common">Malaysian cockle</name>
    <name type="synonym">Anadara granosa</name>
    <dbReference type="NCBI Taxonomy" id="220873"/>
    <lineage>
        <taxon>Eukaryota</taxon>
        <taxon>Metazoa</taxon>
        <taxon>Spiralia</taxon>
        <taxon>Lophotrochozoa</taxon>
        <taxon>Mollusca</taxon>
        <taxon>Bivalvia</taxon>
        <taxon>Autobranchia</taxon>
        <taxon>Pteriomorphia</taxon>
        <taxon>Arcoida</taxon>
        <taxon>Arcoidea</taxon>
        <taxon>Arcidae</taxon>
        <taxon>Tegillarca</taxon>
    </lineage>
</organism>
<dbReference type="InterPro" id="IPR043141">
    <property type="entry name" value="Ribosomal_uL10-like_sf"/>
</dbReference>
<feature type="compositionally biased region" description="Basic and acidic residues" evidence="4">
    <location>
        <begin position="178"/>
        <end position="194"/>
    </location>
</feature>
<dbReference type="PANTHER" id="PTHR11560">
    <property type="entry name" value="39S RIBOSOMAL PROTEIN L10, MITOCHONDRIAL"/>
    <property type="match status" value="1"/>
</dbReference>
<accession>A0ABQ9FTW3</accession>
<name>A0ABQ9FTW3_TEGGR</name>
<dbReference type="Gene3D" id="3.30.70.1730">
    <property type="match status" value="1"/>
</dbReference>